<dbReference type="InterPro" id="IPR041118">
    <property type="entry name" value="Rx_N"/>
</dbReference>
<keyword evidence="6" id="KW-1185">Reference proteome</keyword>
<name>A0ABP0Y2N1_9ROSI</name>
<dbReference type="Proteomes" id="UP001642487">
    <property type="component" value="Chromosome 11"/>
</dbReference>
<evidence type="ECO:0000256" key="3">
    <source>
        <dbReference type="ARBA" id="ARBA00022821"/>
    </source>
</evidence>
<keyword evidence="2" id="KW-0547">Nucleotide-binding</keyword>
<sequence>MAEFLWSFAVEEVLKKTVTVVAEHMGLAWGFKKELSKLRDSLLMVEAILRDADRIRAEHQALKLWLEKLEDIVFEADVLLDELSYEDLRRKVETGLVRSFV</sequence>
<keyword evidence="1" id="KW-0677">Repeat</keyword>
<protein>
    <recommendedName>
        <fullName evidence="4">Disease resistance N-terminal domain-containing protein</fullName>
    </recommendedName>
</protein>
<evidence type="ECO:0000313" key="5">
    <source>
        <dbReference type="EMBL" id="CAK9313841.1"/>
    </source>
</evidence>
<organism evidence="5 6">
    <name type="scientific">Citrullus colocynthis</name>
    <name type="common">colocynth</name>
    <dbReference type="NCBI Taxonomy" id="252529"/>
    <lineage>
        <taxon>Eukaryota</taxon>
        <taxon>Viridiplantae</taxon>
        <taxon>Streptophyta</taxon>
        <taxon>Embryophyta</taxon>
        <taxon>Tracheophyta</taxon>
        <taxon>Spermatophyta</taxon>
        <taxon>Magnoliopsida</taxon>
        <taxon>eudicotyledons</taxon>
        <taxon>Gunneridae</taxon>
        <taxon>Pentapetalae</taxon>
        <taxon>rosids</taxon>
        <taxon>fabids</taxon>
        <taxon>Cucurbitales</taxon>
        <taxon>Cucurbitaceae</taxon>
        <taxon>Benincaseae</taxon>
        <taxon>Citrullus</taxon>
    </lineage>
</organism>
<feature type="domain" description="Disease resistance N-terminal" evidence="4">
    <location>
        <begin position="9"/>
        <end position="97"/>
    </location>
</feature>
<dbReference type="EMBL" id="OZ021745">
    <property type="protein sequence ID" value="CAK9313841.1"/>
    <property type="molecule type" value="Genomic_DNA"/>
</dbReference>
<keyword evidence="3" id="KW-0611">Plant defense</keyword>
<dbReference type="Pfam" id="PF18052">
    <property type="entry name" value="Rx_N"/>
    <property type="match status" value="1"/>
</dbReference>
<evidence type="ECO:0000259" key="4">
    <source>
        <dbReference type="Pfam" id="PF18052"/>
    </source>
</evidence>
<gene>
    <name evidence="5" type="ORF">CITCOLO1_LOCUS5578</name>
</gene>
<evidence type="ECO:0000256" key="2">
    <source>
        <dbReference type="ARBA" id="ARBA00022741"/>
    </source>
</evidence>
<evidence type="ECO:0000313" key="6">
    <source>
        <dbReference type="Proteomes" id="UP001642487"/>
    </source>
</evidence>
<reference evidence="5 6" key="1">
    <citation type="submission" date="2024-03" db="EMBL/GenBank/DDBJ databases">
        <authorList>
            <person name="Gkanogiannis A."/>
            <person name="Becerra Lopez-Lavalle L."/>
        </authorList>
    </citation>
    <scope>NUCLEOTIDE SEQUENCE [LARGE SCALE GENOMIC DNA]</scope>
</reference>
<dbReference type="Gene3D" id="1.20.5.4130">
    <property type="match status" value="1"/>
</dbReference>
<proteinExistence type="predicted"/>
<evidence type="ECO:0000256" key="1">
    <source>
        <dbReference type="ARBA" id="ARBA00022737"/>
    </source>
</evidence>
<accession>A0ABP0Y2N1</accession>